<feature type="region of interest" description="Disordered" evidence="6">
    <location>
        <begin position="79"/>
        <end position="99"/>
    </location>
</feature>
<dbReference type="PROSITE" id="PS51032">
    <property type="entry name" value="AP2_ERF"/>
    <property type="match status" value="1"/>
</dbReference>
<dbReference type="GO" id="GO:0003677">
    <property type="term" value="F:DNA binding"/>
    <property type="evidence" value="ECO:0007669"/>
    <property type="project" value="UniProtKB-KW"/>
</dbReference>
<proteinExistence type="predicted"/>
<feature type="region of interest" description="Disordered" evidence="6">
    <location>
        <begin position="1"/>
        <end position="27"/>
    </location>
</feature>
<keyword evidence="5" id="KW-0539">Nucleus</keyword>
<dbReference type="InterPro" id="IPR016177">
    <property type="entry name" value="DNA-bd_dom_sf"/>
</dbReference>
<dbReference type="InterPro" id="IPR050913">
    <property type="entry name" value="AP2/ERF_ERF"/>
</dbReference>
<dbReference type="Pfam" id="PF00847">
    <property type="entry name" value="AP2"/>
    <property type="match status" value="1"/>
</dbReference>
<dbReference type="PRINTS" id="PR00367">
    <property type="entry name" value="ETHRSPELEMNT"/>
</dbReference>
<keyword evidence="4" id="KW-0804">Transcription</keyword>
<evidence type="ECO:0000256" key="1">
    <source>
        <dbReference type="ARBA" id="ARBA00004123"/>
    </source>
</evidence>
<organism evidence="8 9">
    <name type="scientific">Rhododendron williamsianum</name>
    <dbReference type="NCBI Taxonomy" id="262921"/>
    <lineage>
        <taxon>Eukaryota</taxon>
        <taxon>Viridiplantae</taxon>
        <taxon>Streptophyta</taxon>
        <taxon>Embryophyta</taxon>
        <taxon>Tracheophyta</taxon>
        <taxon>Spermatophyta</taxon>
        <taxon>Magnoliopsida</taxon>
        <taxon>eudicotyledons</taxon>
        <taxon>Gunneridae</taxon>
        <taxon>Pentapetalae</taxon>
        <taxon>asterids</taxon>
        <taxon>Ericales</taxon>
        <taxon>Ericaceae</taxon>
        <taxon>Ericoideae</taxon>
        <taxon>Rhodoreae</taxon>
        <taxon>Rhododendron</taxon>
    </lineage>
</organism>
<dbReference type="Proteomes" id="UP000428333">
    <property type="component" value="Linkage Group LG01"/>
</dbReference>
<evidence type="ECO:0000313" key="8">
    <source>
        <dbReference type="EMBL" id="KAE9467117.1"/>
    </source>
</evidence>
<dbReference type="EMBL" id="QEFC01000054">
    <property type="protein sequence ID" value="KAE9467117.1"/>
    <property type="molecule type" value="Genomic_DNA"/>
</dbReference>
<dbReference type="AlphaFoldDB" id="A0A6A4MNS0"/>
<keyword evidence="9" id="KW-1185">Reference proteome</keyword>
<sequence>MPGLQRQFSNQIMNSKKVKKEKKDNENSLNRTRIIRVIYDDPYATDSGSDDDEPIYGNVNVFPRIKRVVRNIVIPPKDSSVGNSSRSCSNEGVADKKLGENTKTQKALSVYKGVRRRKWGKYAAEIRDPILRKRLWLGTYTTAEEAANVYQRKKLEFEMKILAERVENVNPCVSEETNYLYSHPSPSSVLDVSTTCITNGIGNSTNEENNLIKSVVKKEANLVQIVEEEPPISAFLGGSIFSPPVGQELEFCFNSELLPIYDFEQAPISEILEYLAISPLLDLGFESNLLCCNDIGQFFNGQGHEVDVGYPICEVQDGEGIGVHDFDFELDEEERAWVDEALNLACP</sequence>
<dbReference type="OrthoDB" id="1276482at2759"/>
<accession>A0A6A4MNS0</accession>
<feature type="domain" description="AP2/ERF" evidence="7">
    <location>
        <begin position="110"/>
        <end position="170"/>
    </location>
</feature>
<evidence type="ECO:0000256" key="4">
    <source>
        <dbReference type="ARBA" id="ARBA00023163"/>
    </source>
</evidence>
<evidence type="ECO:0000256" key="2">
    <source>
        <dbReference type="ARBA" id="ARBA00023015"/>
    </source>
</evidence>
<evidence type="ECO:0000256" key="5">
    <source>
        <dbReference type="ARBA" id="ARBA00023242"/>
    </source>
</evidence>
<dbReference type="SUPFAM" id="SSF54171">
    <property type="entry name" value="DNA-binding domain"/>
    <property type="match status" value="1"/>
</dbReference>
<feature type="compositionally biased region" description="Low complexity" evidence="6">
    <location>
        <begin position="79"/>
        <end position="89"/>
    </location>
</feature>
<dbReference type="GO" id="GO:0003700">
    <property type="term" value="F:DNA-binding transcription factor activity"/>
    <property type="evidence" value="ECO:0007669"/>
    <property type="project" value="InterPro"/>
</dbReference>
<evidence type="ECO:0000259" key="7">
    <source>
        <dbReference type="PROSITE" id="PS51032"/>
    </source>
</evidence>
<keyword evidence="3" id="KW-0238">DNA-binding</keyword>
<dbReference type="InterPro" id="IPR036955">
    <property type="entry name" value="AP2/ERF_dom_sf"/>
</dbReference>
<comment type="caution">
    <text evidence="8">The sequence shown here is derived from an EMBL/GenBank/DDBJ whole genome shotgun (WGS) entry which is preliminary data.</text>
</comment>
<dbReference type="InterPro" id="IPR001471">
    <property type="entry name" value="AP2/ERF_dom"/>
</dbReference>
<evidence type="ECO:0000256" key="6">
    <source>
        <dbReference type="SAM" id="MobiDB-lite"/>
    </source>
</evidence>
<dbReference type="PANTHER" id="PTHR31194">
    <property type="entry name" value="SHN SHINE , DNA BINDING / TRANSCRIPTION FACTOR"/>
    <property type="match status" value="1"/>
</dbReference>
<evidence type="ECO:0000313" key="9">
    <source>
        <dbReference type="Proteomes" id="UP000428333"/>
    </source>
</evidence>
<dbReference type="PANTHER" id="PTHR31194:SF140">
    <property type="entry name" value="ETHYLENE-RESPONSIVE TRANSCRIPTION FACTOR CRF2"/>
    <property type="match status" value="1"/>
</dbReference>
<reference evidence="8 9" key="1">
    <citation type="journal article" date="2019" name="Genome Biol. Evol.">
        <title>The Rhododendron genome and chromosomal organization provide insight into shared whole-genome duplications across the heath family (Ericaceae).</title>
        <authorList>
            <person name="Soza V.L."/>
            <person name="Lindsley D."/>
            <person name="Waalkes A."/>
            <person name="Ramage E."/>
            <person name="Patwardhan R.P."/>
            <person name="Burton J.N."/>
            <person name="Adey A."/>
            <person name="Kumar A."/>
            <person name="Qiu R."/>
            <person name="Shendure J."/>
            <person name="Hall B."/>
        </authorList>
    </citation>
    <scope>NUCLEOTIDE SEQUENCE [LARGE SCALE GENOMIC DNA]</scope>
    <source>
        <strain evidence="8">RSF 1966-606</strain>
    </source>
</reference>
<dbReference type="Gene3D" id="3.30.730.10">
    <property type="entry name" value="AP2/ERF domain"/>
    <property type="match status" value="1"/>
</dbReference>
<feature type="compositionally biased region" description="Polar residues" evidence="6">
    <location>
        <begin position="1"/>
        <end position="14"/>
    </location>
</feature>
<dbReference type="CDD" id="cd00018">
    <property type="entry name" value="AP2"/>
    <property type="match status" value="1"/>
</dbReference>
<gene>
    <name evidence="8" type="ORF">C3L33_00980</name>
</gene>
<dbReference type="SMART" id="SM00380">
    <property type="entry name" value="AP2"/>
    <property type="match status" value="1"/>
</dbReference>
<keyword evidence="2" id="KW-0805">Transcription regulation</keyword>
<protein>
    <recommendedName>
        <fullName evidence="7">AP2/ERF domain-containing protein</fullName>
    </recommendedName>
</protein>
<name>A0A6A4MNS0_9ERIC</name>
<feature type="non-terminal residue" evidence="8">
    <location>
        <position position="1"/>
    </location>
</feature>
<evidence type="ECO:0000256" key="3">
    <source>
        <dbReference type="ARBA" id="ARBA00023125"/>
    </source>
</evidence>
<dbReference type="GO" id="GO:0005634">
    <property type="term" value="C:nucleus"/>
    <property type="evidence" value="ECO:0007669"/>
    <property type="project" value="UniProtKB-SubCell"/>
</dbReference>
<comment type="subcellular location">
    <subcellularLocation>
        <location evidence="1">Nucleus</location>
    </subcellularLocation>
</comment>